<dbReference type="GO" id="GO:0008199">
    <property type="term" value="F:ferric iron binding"/>
    <property type="evidence" value="ECO:0007669"/>
    <property type="project" value="InterPro"/>
</dbReference>
<feature type="domain" description="Intradiol ring-cleavage dioxygenases" evidence="4">
    <location>
        <begin position="56"/>
        <end position="84"/>
    </location>
</feature>
<dbReference type="PANTHER" id="PTHR33711">
    <property type="entry name" value="DIOXYGENASE, PUTATIVE (AFU_ORTHOLOGUE AFUA_2G02910)-RELATED"/>
    <property type="match status" value="1"/>
</dbReference>
<evidence type="ECO:0000256" key="3">
    <source>
        <dbReference type="ARBA" id="ARBA00023002"/>
    </source>
</evidence>
<dbReference type="PANTHER" id="PTHR33711:SF9">
    <property type="entry name" value="PROTOCATECHUATE 3,4-DIOXYGENASE ALPHA CHAIN"/>
    <property type="match status" value="1"/>
</dbReference>
<dbReference type="SUPFAM" id="SSF49482">
    <property type="entry name" value="Aromatic compound dioxygenase"/>
    <property type="match status" value="1"/>
</dbReference>
<organism evidence="5 6">
    <name type="scientific">Eoetvoesiella caeni</name>
    <dbReference type="NCBI Taxonomy" id="645616"/>
    <lineage>
        <taxon>Bacteria</taxon>
        <taxon>Pseudomonadati</taxon>
        <taxon>Pseudomonadota</taxon>
        <taxon>Betaproteobacteria</taxon>
        <taxon>Burkholderiales</taxon>
        <taxon>Alcaligenaceae</taxon>
        <taxon>Eoetvoesiella</taxon>
    </lineage>
</organism>
<dbReference type="InterPro" id="IPR000627">
    <property type="entry name" value="Intradiol_dOase_C"/>
</dbReference>
<gene>
    <name evidence="5" type="ORF">DFR37_101294</name>
</gene>
<dbReference type="Pfam" id="PF00775">
    <property type="entry name" value="Dioxygenase_C"/>
    <property type="match status" value="1"/>
</dbReference>
<evidence type="ECO:0000256" key="1">
    <source>
        <dbReference type="ARBA" id="ARBA00007825"/>
    </source>
</evidence>
<reference evidence="5 6" key="1">
    <citation type="submission" date="2018-06" db="EMBL/GenBank/DDBJ databases">
        <title>Genomic Encyclopedia of Type Strains, Phase IV (KMG-IV): sequencing the most valuable type-strain genomes for metagenomic binning, comparative biology and taxonomic classification.</title>
        <authorList>
            <person name="Goeker M."/>
        </authorList>
    </citation>
    <scope>NUCLEOTIDE SEQUENCE [LARGE SCALE GENOMIC DNA]</scope>
    <source>
        <strain evidence="5 6">DSM 25520</strain>
    </source>
</reference>
<dbReference type="CDD" id="cd03463">
    <property type="entry name" value="3_4-PCD_alpha"/>
    <property type="match status" value="1"/>
</dbReference>
<sequence length="211" mass="23499">MNPVSTPVYLKETASQTAGPYVHIGLAPKQAGFDIFENNFGNVLTSPETKGERIRIEGRVFDGSGAIIKDVLLEIWQANAAGRYNHPADKQEDKPLDKSFRGWGRACTDFDSGVYSFETIKPGSVTGRNGKAMAPHINVWVVARGINIGLSTRIYFSDEEKANAEDPDMSSIEWVERRKTLVAQRSEKDGQVVYTFDIYLQGDKETVFFDV</sequence>
<keyword evidence="6" id="KW-1185">Reference proteome</keyword>
<name>A0A366HL52_9BURK</name>
<evidence type="ECO:0000259" key="4">
    <source>
        <dbReference type="PROSITE" id="PS00083"/>
    </source>
</evidence>
<comment type="similarity">
    <text evidence="1">Belongs to the intradiol ring-cleavage dioxygenase family.</text>
</comment>
<dbReference type="Proteomes" id="UP000253628">
    <property type="component" value="Unassembled WGS sequence"/>
</dbReference>
<accession>A0A366HL52</accession>
<keyword evidence="2 5" id="KW-0223">Dioxygenase</keyword>
<dbReference type="InterPro" id="IPR012786">
    <property type="entry name" value="Protocat_dOase_a"/>
</dbReference>
<proteinExistence type="inferred from homology"/>
<dbReference type="OrthoDB" id="9805815at2"/>
<dbReference type="PROSITE" id="PS00083">
    <property type="entry name" value="INTRADIOL_DIOXYGENAS"/>
    <property type="match status" value="1"/>
</dbReference>
<evidence type="ECO:0000313" key="6">
    <source>
        <dbReference type="Proteomes" id="UP000253628"/>
    </source>
</evidence>
<dbReference type="Gene3D" id="2.60.130.10">
    <property type="entry name" value="Aromatic compound dioxygenase"/>
    <property type="match status" value="1"/>
</dbReference>
<comment type="caution">
    <text evidence="5">The sequence shown here is derived from an EMBL/GenBank/DDBJ whole genome shotgun (WGS) entry which is preliminary data.</text>
</comment>
<evidence type="ECO:0000313" key="5">
    <source>
        <dbReference type="EMBL" id="RBP43166.1"/>
    </source>
</evidence>
<evidence type="ECO:0000256" key="2">
    <source>
        <dbReference type="ARBA" id="ARBA00022964"/>
    </source>
</evidence>
<dbReference type="NCBIfam" id="TIGR02423">
    <property type="entry name" value="protocat_alph"/>
    <property type="match status" value="1"/>
</dbReference>
<dbReference type="InterPro" id="IPR015889">
    <property type="entry name" value="Intradiol_dOase_core"/>
</dbReference>
<dbReference type="InterPro" id="IPR050770">
    <property type="entry name" value="Intradiol_RC_Dioxygenase"/>
</dbReference>
<protein>
    <submittedName>
        <fullName evidence="5">Protocatechuate 3,4-dioxygenase alpha subunit</fullName>
    </submittedName>
</protein>
<keyword evidence="3" id="KW-0560">Oxidoreductase</keyword>
<dbReference type="AlphaFoldDB" id="A0A366HL52"/>
<dbReference type="EMBL" id="QNRQ01000001">
    <property type="protein sequence ID" value="RBP43166.1"/>
    <property type="molecule type" value="Genomic_DNA"/>
</dbReference>
<dbReference type="RefSeq" id="WP_113931468.1">
    <property type="nucleotide sequence ID" value="NZ_JACCEU010000001.1"/>
</dbReference>
<dbReference type="GO" id="GO:0018578">
    <property type="term" value="F:protocatechuate 3,4-dioxygenase activity"/>
    <property type="evidence" value="ECO:0007669"/>
    <property type="project" value="InterPro"/>
</dbReference>